<feature type="domain" description="Ubiquitin-activating enzyme SCCH" evidence="15">
    <location>
        <begin position="309"/>
        <end position="369"/>
    </location>
</feature>
<dbReference type="Gene3D" id="3.10.290.20">
    <property type="entry name" value="Ubiquitin-like 2 activating enzyme e1b. Chain: B, domain 3"/>
    <property type="match status" value="1"/>
</dbReference>
<evidence type="ECO:0000259" key="14">
    <source>
        <dbReference type="Pfam" id="PF00899"/>
    </source>
</evidence>
<feature type="binding site" evidence="11">
    <location>
        <position position="53"/>
    </location>
    <ligand>
        <name>ATP</name>
        <dbReference type="ChEBI" id="CHEBI:30616"/>
    </ligand>
</feature>
<dbReference type="InterPro" id="IPR000594">
    <property type="entry name" value="ThiF_NAD_FAD-bd"/>
</dbReference>
<evidence type="ECO:0000256" key="6">
    <source>
        <dbReference type="ARBA" id="ARBA00022833"/>
    </source>
</evidence>
<feature type="binding site" evidence="12">
    <location>
        <position position="431"/>
    </location>
    <ligand>
        <name>Zn(2+)</name>
        <dbReference type="ChEBI" id="CHEBI:29105"/>
    </ligand>
</feature>
<dbReference type="GO" id="GO:0019948">
    <property type="term" value="F:SUMO activating enzyme activity"/>
    <property type="evidence" value="ECO:0007669"/>
    <property type="project" value="UniProtKB-UniRule"/>
</dbReference>
<dbReference type="Gene3D" id="3.50.50.80">
    <property type="entry name" value="Ubiquitin-activating enzyme E1, inactive adenylation domain, subdomain 1"/>
    <property type="match status" value="1"/>
</dbReference>
<dbReference type="Pfam" id="PF10585">
    <property type="entry name" value="UBA_E1_SCCH"/>
    <property type="match status" value="1"/>
</dbReference>
<keyword evidence="3 9" id="KW-0479">Metal-binding</keyword>
<evidence type="ECO:0000256" key="9">
    <source>
        <dbReference type="PIRNR" id="PIRNR039133"/>
    </source>
</evidence>
<dbReference type="PROSITE" id="PS51257">
    <property type="entry name" value="PROKAR_LIPOPROTEIN"/>
    <property type="match status" value="1"/>
</dbReference>
<dbReference type="InterPro" id="IPR019572">
    <property type="entry name" value="UBA_E1_SCCH"/>
</dbReference>
<dbReference type="OrthoDB" id="10255449at2759"/>
<keyword evidence="4 9" id="KW-0547">Nucleotide-binding</keyword>
<evidence type="ECO:0000256" key="11">
    <source>
        <dbReference type="PIRSR" id="PIRSR039133-2"/>
    </source>
</evidence>
<dbReference type="AlphaFoldDB" id="A0A8H7RDE0"/>
<dbReference type="GO" id="GO:0016925">
    <property type="term" value="P:protein sumoylation"/>
    <property type="evidence" value="ECO:0007669"/>
    <property type="project" value="UniProtKB-UniRule"/>
</dbReference>
<dbReference type="GO" id="GO:0031510">
    <property type="term" value="C:SUMO activating enzyme complex"/>
    <property type="evidence" value="ECO:0007669"/>
    <property type="project" value="UniProtKB-UniRule"/>
</dbReference>
<dbReference type="PANTHER" id="PTHR10953">
    <property type="entry name" value="UBIQUITIN-ACTIVATING ENZYME E1"/>
    <property type="match status" value="1"/>
</dbReference>
<dbReference type="PANTHER" id="PTHR10953:SF5">
    <property type="entry name" value="SUMO-ACTIVATING ENZYME SUBUNIT 2"/>
    <property type="match status" value="1"/>
</dbReference>
<dbReference type="Proteomes" id="UP000603453">
    <property type="component" value="Unassembled WGS sequence"/>
</dbReference>
<comment type="subunit">
    <text evidence="9">Heterodimer.</text>
</comment>
<comment type="pathway">
    <text evidence="1 9">Protein modification; protein sumoylation.</text>
</comment>
<evidence type="ECO:0000256" key="2">
    <source>
        <dbReference type="ARBA" id="ARBA00005673"/>
    </source>
</evidence>
<feature type="binding site" evidence="11">
    <location>
        <position position="77"/>
    </location>
    <ligand>
        <name>ATP</name>
        <dbReference type="ChEBI" id="CHEBI:30616"/>
    </ligand>
</feature>
<evidence type="ECO:0000256" key="10">
    <source>
        <dbReference type="PIRSR" id="PIRSR039133-1"/>
    </source>
</evidence>
<feature type="binding site" evidence="11">
    <location>
        <begin position="29"/>
        <end position="34"/>
    </location>
    <ligand>
        <name>ATP</name>
        <dbReference type="ChEBI" id="CHEBI:30616"/>
    </ligand>
</feature>
<evidence type="ECO:0000256" key="13">
    <source>
        <dbReference type="PROSITE-ProRule" id="PRU10132"/>
    </source>
</evidence>
<dbReference type="GO" id="GO:0005737">
    <property type="term" value="C:cytoplasm"/>
    <property type="evidence" value="ECO:0007669"/>
    <property type="project" value="TreeGrafter"/>
</dbReference>
<dbReference type="InterPro" id="IPR035985">
    <property type="entry name" value="Ubiquitin-activating_enz"/>
</dbReference>
<dbReference type="InterPro" id="IPR042449">
    <property type="entry name" value="Ub-E1_IAD_1"/>
</dbReference>
<dbReference type="PROSITE" id="PS00865">
    <property type="entry name" value="UBIQUITIN_ACTIVAT_2"/>
    <property type="match status" value="1"/>
</dbReference>
<keyword evidence="17" id="KW-1185">Reference proteome</keyword>
<dbReference type="PIRSF" id="PIRSF039133">
    <property type="entry name" value="SUMO_E1B"/>
    <property type="match status" value="1"/>
</dbReference>
<evidence type="ECO:0000256" key="7">
    <source>
        <dbReference type="ARBA" id="ARBA00022840"/>
    </source>
</evidence>
<keyword evidence="5 9" id="KW-0833">Ubl conjugation pathway</keyword>
<evidence type="ECO:0000256" key="8">
    <source>
        <dbReference type="ARBA" id="ARBA00073512"/>
    </source>
</evidence>
<dbReference type="UniPathway" id="UPA00886"/>
<dbReference type="FunFam" id="3.50.50.80:FF:000004">
    <property type="entry name" value="Ubiquitin-activating enzyme E1-like"/>
    <property type="match status" value="1"/>
</dbReference>
<sequence length="589" mass="65912">MSNRDSHNIRVLGKDLFDKVSQSNILLIGAGGIGCELLKDLVMTGFKNIKVIDLDTIDISNLNRQFLFQRKHVKQAKAHVAKESAHKFNPTTNIESLQANIKETQFSVQWFSQFTMVLNALDNLEARRHVNAMCLAADIPLVESGTEGYFGQTYIIKKGVTECFDCQEKPSKKTYPVCTIRSTPSEPIHCIVWAKSFLFSELFGNSEDEEALEPDSTSEMATEIAALKRETEELKAIKEAAGSPDYTKKIFTKVFESDIERLLSMESMWEKRKKPTALNYEALDQMDLSDVAKGNRDARKVWDLKENFDMFKESATKLAARLLKEKEAQSDAILTFDKDDADAMDFVTAASNLRAYVFDIGKKSLFDVKSIAGNIIPAIATTNAIIAGLVILKALGILRGELKENSRVHLHTGSRLLSDPNNGPNPNCNVCKSRRGTVNVDFEKATLNHLIEKVILLSTEEGGAGMDRDDIGILDGNRMIYDVDFQDMADTPLFNVGLKAGTILRITNDDGDEIDLNMDAIDPAHHEDTVILVRPINKPVSRVPMKRKLEEEEEENNEANKKTKTIHTVVDDVIHLDEDEEDDDILLLD</sequence>
<evidence type="ECO:0000256" key="12">
    <source>
        <dbReference type="PIRSR" id="PIRSR039133-3"/>
    </source>
</evidence>
<comment type="similarity">
    <text evidence="2 9">Belongs to the ubiquitin-activating E1 family.</text>
</comment>
<comment type="caution">
    <text evidence="16">The sequence shown here is derived from an EMBL/GenBank/DDBJ whole genome shotgun (WGS) entry which is preliminary data.</text>
</comment>
<dbReference type="SUPFAM" id="SSF69572">
    <property type="entry name" value="Activating enzymes of the ubiquitin-like proteins"/>
    <property type="match status" value="1"/>
</dbReference>
<feature type="binding site" evidence="11">
    <location>
        <begin position="122"/>
        <end position="127"/>
    </location>
    <ligand>
        <name>ATP</name>
        <dbReference type="ChEBI" id="CHEBI:30616"/>
    </ligand>
</feature>
<evidence type="ECO:0000256" key="1">
    <source>
        <dbReference type="ARBA" id="ARBA00004718"/>
    </source>
</evidence>
<evidence type="ECO:0000256" key="3">
    <source>
        <dbReference type="ARBA" id="ARBA00022723"/>
    </source>
</evidence>
<name>A0A8H7RDE0_9FUNG</name>
<feature type="binding site" evidence="12">
    <location>
        <position position="428"/>
    </location>
    <ligand>
        <name>Zn(2+)</name>
        <dbReference type="ChEBI" id="CHEBI:29105"/>
    </ligand>
</feature>
<organism evidence="16 17">
    <name type="scientific">Mucor saturninus</name>
    <dbReference type="NCBI Taxonomy" id="64648"/>
    <lineage>
        <taxon>Eukaryota</taxon>
        <taxon>Fungi</taxon>
        <taxon>Fungi incertae sedis</taxon>
        <taxon>Mucoromycota</taxon>
        <taxon>Mucoromycotina</taxon>
        <taxon>Mucoromycetes</taxon>
        <taxon>Mucorales</taxon>
        <taxon>Mucorineae</taxon>
        <taxon>Mucoraceae</taxon>
        <taxon>Mucor</taxon>
    </lineage>
</organism>
<feature type="domain" description="THIF-type NAD/FAD binding fold" evidence="14">
    <location>
        <begin position="8"/>
        <end position="408"/>
    </location>
</feature>
<feature type="binding site" evidence="11">
    <location>
        <begin position="61"/>
        <end position="64"/>
    </location>
    <ligand>
        <name>ATP</name>
        <dbReference type="ChEBI" id="CHEBI:30616"/>
    </ligand>
</feature>
<dbReference type="EMBL" id="JAEPRD010000017">
    <property type="protein sequence ID" value="KAG2208909.1"/>
    <property type="molecule type" value="Genomic_DNA"/>
</dbReference>
<dbReference type="InterPro" id="IPR030661">
    <property type="entry name" value="Uba2"/>
</dbReference>
<feature type="active site" description="Glycyl thioester intermediate" evidence="10 13">
    <location>
        <position position="178"/>
    </location>
</feature>
<feature type="binding site" evidence="12">
    <location>
        <position position="166"/>
    </location>
    <ligand>
        <name>Zn(2+)</name>
        <dbReference type="ChEBI" id="CHEBI:29105"/>
    </ligand>
</feature>
<accession>A0A8H7RDE0</accession>
<feature type="binding site" evidence="12">
    <location>
        <position position="163"/>
    </location>
    <ligand>
        <name>Zn(2+)</name>
        <dbReference type="ChEBI" id="CHEBI:29105"/>
    </ligand>
</feature>
<dbReference type="InterPro" id="IPR045886">
    <property type="entry name" value="ThiF/MoeB/HesA"/>
</dbReference>
<proteinExistence type="inferred from homology"/>
<keyword evidence="6 9" id="KW-0862">Zinc</keyword>
<evidence type="ECO:0000256" key="4">
    <source>
        <dbReference type="ARBA" id="ARBA00022741"/>
    </source>
</evidence>
<gene>
    <name evidence="16" type="ORF">INT47_011049</name>
</gene>
<protein>
    <recommendedName>
        <fullName evidence="8 9">Ubiquitin-activating enzyme E1-like</fullName>
    </recommendedName>
</protein>
<dbReference type="GO" id="GO:0005524">
    <property type="term" value="F:ATP binding"/>
    <property type="evidence" value="ECO:0007669"/>
    <property type="project" value="UniProtKB-UniRule"/>
</dbReference>
<keyword evidence="7 9" id="KW-0067">ATP-binding</keyword>
<dbReference type="Pfam" id="PF00899">
    <property type="entry name" value="ThiF"/>
    <property type="match status" value="1"/>
</dbReference>
<dbReference type="InterPro" id="IPR023318">
    <property type="entry name" value="Ub_act_enz_dom_a_sf"/>
</dbReference>
<dbReference type="Gene3D" id="1.10.10.520">
    <property type="entry name" value="Ubiquitin activating enzymes (Uba3). Chain: B, domain 2"/>
    <property type="match status" value="1"/>
</dbReference>
<evidence type="ECO:0000313" key="16">
    <source>
        <dbReference type="EMBL" id="KAG2208909.1"/>
    </source>
</evidence>
<dbReference type="InterPro" id="IPR033127">
    <property type="entry name" value="UBQ-activ_enz_E1_Cys_AS"/>
</dbReference>
<dbReference type="GO" id="GO:0046872">
    <property type="term" value="F:metal ion binding"/>
    <property type="evidence" value="ECO:0007669"/>
    <property type="project" value="UniProtKB-KW"/>
</dbReference>
<evidence type="ECO:0000256" key="5">
    <source>
        <dbReference type="ARBA" id="ARBA00022786"/>
    </source>
</evidence>
<reference evidence="16" key="1">
    <citation type="submission" date="2020-12" db="EMBL/GenBank/DDBJ databases">
        <title>Metabolic potential, ecology and presence of endohyphal bacteria is reflected in genomic diversity of Mucoromycotina.</title>
        <authorList>
            <person name="Muszewska A."/>
            <person name="Okrasinska A."/>
            <person name="Steczkiewicz K."/>
            <person name="Drgas O."/>
            <person name="Orlowska M."/>
            <person name="Perlinska-Lenart U."/>
            <person name="Aleksandrzak-Piekarczyk T."/>
            <person name="Szatraj K."/>
            <person name="Zielenkiewicz U."/>
            <person name="Pilsyk S."/>
            <person name="Malc E."/>
            <person name="Mieczkowski P."/>
            <person name="Kruszewska J.S."/>
            <person name="Biernat P."/>
            <person name="Pawlowska J."/>
        </authorList>
    </citation>
    <scope>NUCLEOTIDE SEQUENCE</scope>
    <source>
        <strain evidence="16">WA0000017839</strain>
    </source>
</reference>
<evidence type="ECO:0000259" key="15">
    <source>
        <dbReference type="Pfam" id="PF10585"/>
    </source>
</evidence>
<evidence type="ECO:0000313" key="17">
    <source>
        <dbReference type="Proteomes" id="UP000603453"/>
    </source>
</evidence>